<keyword evidence="1" id="KW-1133">Transmembrane helix</keyword>
<feature type="transmembrane region" description="Helical" evidence="1">
    <location>
        <begin position="55"/>
        <end position="74"/>
    </location>
</feature>
<reference evidence="2 3" key="1">
    <citation type="submission" date="2018-06" db="EMBL/GenBank/DDBJ databases">
        <authorList>
            <consortium name="Pathogen Informatics"/>
            <person name="Doyle S."/>
        </authorList>
    </citation>
    <scope>NUCLEOTIDE SEQUENCE [LARGE SCALE GENOMIC DNA]</scope>
    <source>
        <strain evidence="2 3">NCTC13093</strain>
    </source>
</reference>
<organism evidence="2 3">
    <name type="scientific">Anaerobiospirillum thomasii</name>
    <dbReference type="NCBI Taxonomy" id="179995"/>
    <lineage>
        <taxon>Bacteria</taxon>
        <taxon>Pseudomonadati</taxon>
        <taxon>Pseudomonadota</taxon>
        <taxon>Gammaproteobacteria</taxon>
        <taxon>Aeromonadales</taxon>
        <taxon>Succinivibrionaceae</taxon>
        <taxon>Anaerobiospirillum</taxon>
    </lineage>
</organism>
<evidence type="ECO:0000313" key="3">
    <source>
        <dbReference type="Proteomes" id="UP000250086"/>
    </source>
</evidence>
<dbReference type="Proteomes" id="UP000250086">
    <property type="component" value="Unassembled WGS sequence"/>
</dbReference>
<keyword evidence="1" id="KW-0812">Transmembrane</keyword>
<accession>A0A2X0VIY5</accession>
<keyword evidence="1" id="KW-0472">Membrane</keyword>
<dbReference type="RefSeq" id="WP_113743614.1">
    <property type="nucleotide sequence ID" value="NZ_UAPV01000001.1"/>
</dbReference>
<evidence type="ECO:0000313" key="2">
    <source>
        <dbReference type="EMBL" id="SPT69438.1"/>
    </source>
</evidence>
<name>A0A2X0VIY5_9GAMM</name>
<evidence type="ECO:0000256" key="1">
    <source>
        <dbReference type="SAM" id="Phobius"/>
    </source>
</evidence>
<proteinExistence type="predicted"/>
<protein>
    <submittedName>
        <fullName evidence="2">Na/Pi-cotransporter II-related protein</fullName>
    </submittedName>
</protein>
<sequence>MTALSASSGILDLHTALIVVVGANLGSCVLEIIGSISCGVQAKRVMLGNTMFKTTITLTLLPFLESVSGYMILLDSTMDAILWFHVLFNLCVCVLLMPFVSIYARLLQYILPDPKDTHDIKKPKYLDSAALETPYLAISNAIRETIRLGGYLHEMLYLLSQSIESKQEMHLSASEKSKHIEALGNEIKKYINDIEFENDEHLTLKWHQTLASVIHCMQASEIILRTIIEVEQLNANPQDSIPQCSRSDLLSLTHVLNEDLSFALNAFMTGSKEDEAMVMLRREEYKALIEKYSLSQLTFLTHNSSSSADISAFVMMLLSQLRQLDNVFCSIAVSGFARKTFKHHFDTKTLDNKKP</sequence>
<keyword evidence="3" id="KW-1185">Reference proteome</keyword>
<dbReference type="EMBL" id="UAPV01000001">
    <property type="protein sequence ID" value="SPT69438.1"/>
    <property type="molecule type" value="Genomic_DNA"/>
</dbReference>
<dbReference type="AlphaFoldDB" id="A0A2X0VIY5"/>
<dbReference type="SUPFAM" id="SSF109755">
    <property type="entry name" value="PhoU-like"/>
    <property type="match status" value="1"/>
</dbReference>
<gene>
    <name evidence="2" type="ORF">NCTC13093_00814</name>
</gene>
<feature type="transmembrane region" description="Helical" evidence="1">
    <location>
        <begin position="13"/>
        <end position="34"/>
    </location>
</feature>
<feature type="transmembrane region" description="Helical" evidence="1">
    <location>
        <begin position="80"/>
        <end position="104"/>
    </location>
</feature>